<dbReference type="Gene3D" id="1.20.1740.10">
    <property type="entry name" value="Amino acid/polyamine transporter I"/>
    <property type="match status" value="1"/>
</dbReference>
<evidence type="ECO:0008006" key="13">
    <source>
        <dbReference type="Google" id="ProtNLM"/>
    </source>
</evidence>
<dbReference type="GO" id="GO:0015293">
    <property type="term" value="F:symporter activity"/>
    <property type="evidence" value="ECO:0007669"/>
    <property type="project" value="UniProtKB-KW"/>
</dbReference>
<evidence type="ECO:0000256" key="5">
    <source>
        <dbReference type="ARBA" id="ARBA00022847"/>
    </source>
</evidence>
<evidence type="ECO:0000256" key="2">
    <source>
        <dbReference type="ARBA" id="ARBA00022448"/>
    </source>
</evidence>
<accession>S8DR44</accession>
<evidence type="ECO:0000256" key="8">
    <source>
        <dbReference type="ARBA" id="ARBA00024041"/>
    </source>
</evidence>
<feature type="transmembrane region" description="Helical" evidence="10">
    <location>
        <begin position="99"/>
        <end position="122"/>
    </location>
</feature>
<keyword evidence="6 10" id="KW-1133">Transmembrane helix</keyword>
<keyword evidence="2" id="KW-0813">Transport</keyword>
<evidence type="ECO:0000313" key="11">
    <source>
        <dbReference type="EMBL" id="EPS62292.1"/>
    </source>
</evidence>
<keyword evidence="7 10" id="KW-0472">Membrane</keyword>
<evidence type="ECO:0000256" key="3">
    <source>
        <dbReference type="ARBA" id="ARBA00022475"/>
    </source>
</evidence>
<dbReference type="AlphaFoldDB" id="S8DR44"/>
<dbReference type="FunFam" id="1.20.1740.10:FF:000041">
    <property type="entry name" value="Amino acid permease, putative"/>
    <property type="match status" value="1"/>
</dbReference>
<feature type="transmembrane region" description="Helical" evidence="10">
    <location>
        <begin position="368"/>
        <end position="386"/>
    </location>
</feature>
<gene>
    <name evidence="11" type="ORF">M569_12498</name>
</gene>
<keyword evidence="12" id="KW-1185">Reference proteome</keyword>
<dbReference type="Proteomes" id="UP000015453">
    <property type="component" value="Unassembled WGS sequence"/>
</dbReference>
<feature type="transmembrane region" description="Helical" evidence="10">
    <location>
        <begin position="398"/>
        <end position="419"/>
    </location>
</feature>
<dbReference type="GO" id="GO:0005886">
    <property type="term" value="C:plasma membrane"/>
    <property type="evidence" value="ECO:0007669"/>
    <property type="project" value="UniProtKB-SubCell"/>
</dbReference>
<feature type="non-terminal residue" evidence="11">
    <location>
        <position position="1"/>
    </location>
</feature>
<dbReference type="PIRSF" id="PIRSF006060">
    <property type="entry name" value="AA_transporter"/>
    <property type="match status" value="1"/>
</dbReference>
<sequence length="461" mass="50637">SMATTAGPPENDQLPTTTLQPPSKSKKLTLLPLIFMIYFEVSGGPYGEEPTVEAAGPLLAILGFLIFSFLWCIPEALITAELSTTFPGNGGFVVWADRAFGPIFGTLMGTWKFLSTVVNMASLPALSINYLTNSLPVFSTPLWGHVAVLVFVLLCSVVNYVGVVIVGYIAVVLAAVSLAPFALMCLISIPRIRPHRWISLGQKGVKRDWNLYFNTLFWNLNYWDSISTLAGEVEDPNKTLPSAFLWAVILISVSYVLPLVAVTGAVVVDQSEWQTGFMADAAGIISGQWLKVWIEIGAVLSSIGLFQAQLSSCSYQLLGMADLAFLPRVFAAKSKWFDTPWVGISASTLIVLGVSYLSFTNIVSSANFLYSMGMLLEFSSFLWLRWKLPQRIRPYRVPLKLPALIAMCAVPAAFLVFLMAISTKIVVLVGGAMTAGGIGWFALMRVFRWKKWMVFERVHDD</sequence>
<dbReference type="PANTHER" id="PTHR45826:SF8">
    <property type="entry name" value="CATIONIC AMINO ACID TRANSPORTER"/>
    <property type="match status" value="1"/>
</dbReference>
<evidence type="ECO:0000256" key="7">
    <source>
        <dbReference type="ARBA" id="ARBA00023136"/>
    </source>
</evidence>
<proteinExistence type="inferred from homology"/>
<keyword evidence="4 10" id="KW-0812">Transmembrane</keyword>
<dbReference type="Pfam" id="PF13520">
    <property type="entry name" value="AA_permease_2"/>
    <property type="match status" value="1"/>
</dbReference>
<evidence type="ECO:0000256" key="9">
    <source>
        <dbReference type="SAM" id="MobiDB-lite"/>
    </source>
</evidence>
<reference evidence="11 12" key="1">
    <citation type="journal article" date="2013" name="BMC Genomics">
        <title>The miniature genome of a carnivorous plant Genlisea aurea contains a low number of genes and short non-coding sequences.</title>
        <authorList>
            <person name="Leushkin E.V."/>
            <person name="Sutormin R.A."/>
            <person name="Nabieva E.R."/>
            <person name="Penin A.A."/>
            <person name="Kondrashov A.S."/>
            <person name="Logacheva M.D."/>
        </authorList>
    </citation>
    <scope>NUCLEOTIDE SEQUENCE [LARGE SCALE GENOMIC DNA]</scope>
</reference>
<evidence type="ECO:0000256" key="4">
    <source>
        <dbReference type="ARBA" id="ARBA00022692"/>
    </source>
</evidence>
<dbReference type="PANTHER" id="PTHR45826">
    <property type="entry name" value="POLYAMINE TRANSPORTER PUT1"/>
    <property type="match status" value="1"/>
</dbReference>
<feature type="transmembrane region" description="Helical" evidence="10">
    <location>
        <begin position="168"/>
        <end position="189"/>
    </location>
</feature>
<dbReference type="OrthoDB" id="5982228at2759"/>
<protein>
    <recommendedName>
        <fullName evidence="13">Amino acid transporter</fullName>
    </recommendedName>
</protein>
<keyword evidence="5" id="KW-0769">Symport</keyword>
<dbReference type="InterPro" id="IPR002293">
    <property type="entry name" value="AA/rel_permease1"/>
</dbReference>
<feature type="transmembrane region" description="Helical" evidence="10">
    <location>
        <begin position="425"/>
        <end position="447"/>
    </location>
</feature>
<evidence type="ECO:0000313" key="12">
    <source>
        <dbReference type="Proteomes" id="UP000015453"/>
    </source>
</evidence>
<evidence type="ECO:0000256" key="6">
    <source>
        <dbReference type="ARBA" id="ARBA00022989"/>
    </source>
</evidence>
<feature type="transmembrane region" description="Helical" evidence="10">
    <location>
        <begin position="342"/>
        <end position="362"/>
    </location>
</feature>
<organism evidence="11 12">
    <name type="scientific">Genlisea aurea</name>
    <dbReference type="NCBI Taxonomy" id="192259"/>
    <lineage>
        <taxon>Eukaryota</taxon>
        <taxon>Viridiplantae</taxon>
        <taxon>Streptophyta</taxon>
        <taxon>Embryophyta</taxon>
        <taxon>Tracheophyta</taxon>
        <taxon>Spermatophyta</taxon>
        <taxon>Magnoliopsida</taxon>
        <taxon>eudicotyledons</taxon>
        <taxon>Gunneridae</taxon>
        <taxon>Pentapetalae</taxon>
        <taxon>asterids</taxon>
        <taxon>lamiids</taxon>
        <taxon>Lamiales</taxon>
        <taxon>Lentibulariaceae</taxon>
        <taxon>Genlisea</taxon>
    </lineage>
</organism>
<dbReference type="GO" id="GO:0015203">
    <property type="term" value="F:polyamine transmembrane transporter activity"/>
    <property type="evidence" value="ECO:0007669"/>
    <property type="project" value="UniProtKB-ARBA"/>
</dbReference>
<feature type="transmembrane region" description="Helical" evidence="10">
    <location>
        <begin position="243"/>
        <end position="268"/>
    </location>
</feature>
<keyword evidence="3" id="KW-1003">Cell membrane</keyword>
<comment type="caution">
    <text evidence="11">The sequence shown here is derived from an EMBL/GenBank/DDBJ whole genome shotgun (WGS) entry which is preliminary data.</text>
</comment>
<feature type="region of interest" description="Disordered" evidence="9">
    <location>
        <begin position="1"/>
        <end position="23"/>
    </location>
</feature>
<feature type="non-terminal residue" evidence="11">
    <location>
        <position position="461"/>
    </location>
</feature>
<evidence type="ECO:0000256" key="1">
    <source>
        <dbReference type="ARBA" id="ARBA00004651"/>
    </source>
</evidence>
<dbReference type="InterPro" id="IPR044566">
    <property type="entry name" value="RMV1-like"/>
</dbReference>
<comment type="similarity">
    <text evidence="8">Belongs to the amino acid-polyamine-organocation (APC) superfamily. Polyamine:cation symporter (PHS) (TC 2.A.3.12) family.</text>
</comment>
<evidence type="ECO:0000256" key="10">
    <source>
        <dbReference type="SAM" id="Phobius"/>
    </source>
</evidence>
<feature type="transmembrane region" description="Helical" evidence="10">
    <location>
        <begin position="58"/>
        <end position="78"/>
    </location>
</feature>
<feature type="transmembrane region" description="Helical" evidence="10">
    <location>
        <begin position="142"/>
        <end position="161"/>
    </location>
</feature>
<dbReference type="EMBL" id="AUSU01006249">
    <property type="protein sequence ID" value="EPS62292.1"/>
    <property type="molecule type" value="Genomic_DNA"/>
</dbReference>
<comment type="subcellular location">
    <subcellularLocation>
        <location evidence="1">Cell membrane</location>
        <topology evidence="1">Multi-pass membrane protein</topology>
    </subcellularLocation>
</comment>
<name>S8DR44_9LAMI</name>